<name>A0AAV3R608_LITER</name>
<accession>A0AAV3R608</accession>
<keyword evidence="2" id="KW-1185">Reference proteome</keyword>
<sequence>MAFMYGQTPGDLSEQKDSTFERVYELVDVSVTLQGTDLHMQFKSAQWRNAIPMKELITQVSFRATNF</sequence>
<gene>
    <name evidence="1" type="ORF">LIER_41124</name>
</gene>
<comment type="caution">
    <text evidence="1">The sequence shown here is derived from an EMBL/GenBank/DDBJ whole genome shotgun (WGS) entry which is preliminary data.</text>
</comment>
<dbReference type="Proteomes" id="UP001454036">
    <property type="component" value="Unassembled WGS sequence"/>
</dbReference>
<protein>
    <submittedName>
        <fullName evidence="1">Uncharacterized protein</fullName>
    </submittedName>
</protein>
<evidence type="ECO:0000313" key="1">
    <source>
        <dbReference type="EMBL" id="GAA0171294.1"/>
    </source>
</evidence>
<dbReference type="EMBL" id="BAABME010024996">
    <property type="protein sequence ID" value="GAA0171294.1"/>
    <property type="molecule type" value="Genomic_DNA"/>
</dbReference>
<proteinExistence type="predicted"/>
<dbReference type="AlphaFoldDB" id="A0AAV3R608"/>
<evidence type="ECO:0000313" key="2">
    <source>
        <dbReference type="Proteomes" id="UP001454036"/>
    </source>
</evidence>
<organism evidence="1 2">
    <name type="scientific">Lithospermum erythrorhizon</name>
    <name type="common">Purple gromwell</name>
    <name type="synonym">Lithospermum officinale var. erythrorhizon</name>
    <dbReference type="NCBI Taxonomy" id="34254"/>
    <lineage>
        <taxon>Eukaryota</taxon>
        <taxon>Viridiplantae</taxon>
        <taxon>Streptophyta</taxon>
        <taxon>Embryophyta</taxon>
        <taxon>Tracheophyta</taxon>
        <taxon>Spermatophyta</taxon>
        <taxon>Magnoliopsida</taxon>
        <taxon>eudicotyledons</taxon>
        <taxon>Gunneridae</taxon>
        <taxon>Pentapetalae</taxon>
        <taxon>asterids</taxon>
        <taxon>lamiids</taxon>
        <taxon>Boraginales</taxon>
        <taxon>Boraginaceae</taxon>
        <taxon>Boraginoideae</taxon>
        <taxon>Lithospermeae</taxon>
        <taxon>Lithospermum</taxon>
    </lineage>
</organism>
<reference evidence="1 2" key="1">
    <citation type="submission" date="2024-01" db="EMBL/GenBank/DDBJ databases">
        <title>The complete chloroplast genome sequence of Lithospermum erythrorhizon: insights into the phylogenetic relationship among Boraginaceae species and the maternal lineages of purple gromwells.</title>
        <authorList>
            <person name="Okada T."/>
            <person name="Watanabe K."/>
        </authorList>
    </citation>
    <scope>NUCLEOTIDE SEQUENCE [LARGE SCALE GENOMIC DNA]</scope>
</reference>